<evidence type="ECO:0000256" key="11">
    <source>
        <dbReference type="ARBA" id="ARBA00051293"/>
    </source>
</evidence>
<evidence type="ECO:0000256" key="12">
    <source>
        <dbReference type="ARBA" id="ARBA00052376"/>
    </source>
</evidence>
<sequence length="282" mass="31639">MIFNITTKNCRIGLTSLVRRNYSVSGNLVNVQKDDATGTSILSMARPPVNGLNRELLVELRESLNKAVQNKSRGVILTSSLPKIFSGGLDIMEMYKPDMKRAREFWNDLQETWMTLYGLTIPTAAAINGSSPAGGCLFAMACEYRVFVEGKHQIGLNETQLGIVAPIWFQTSYIDTIGYRQSEQALLKGAQFSPQQALKIGLVNELVANKDDAIAMCQKYIESFANIPAMAREMTKYDLRNKRIAWLKENREVDTKRFLDFIVSPKVQAAIGLYIQSLKQKN</sequence>
<dbReference type="Gene3D" id="6.10.250.170">
    <property type="match status" value="1"/>
</dbReference>
<dbReference type="CDD" id="cd06558">
    <property type="entry name" value="crotonase-like"/>
    <property type="match status" value="1"/>
</dbReference>
<comment type="subunit">
    <text evidence="3">Homotrimer.</text>
</comment>
<dbReference type="GO" id="GO:0006635">
    <property type="term" value="P:fatty acid beta-oxidation"/>
    <property type="evidence" value="ECO:0007669"/>
    <property type="project" value="TreeGrafter"/>
</dbReference>
<comment type="catalytic activity">
    <reaction evidence="11">
        <text>(2E)-tetradecenoyl-CoA = (3Z)-tetradecenoyl-CoA</text>
        <dbReference type="Rhea" id="RHEA:29847"/>
        <dbReference type="ChEBI" id="CHEBI:61405"/>
        <dbReference type="ChEBI" id="CHEBI:61968"/>
    </reaction>
    <physiologicalReaction direction="right-to-left" evidence="11">
        <dbReference type="Rhea" id="RHEA:29849"/>
    </physiologicalReaction>
</comment>
<dbReference type="PANTHER" id="PTHR11941:SF45">
    <property type="entry name" value="ENOYL-COA DELTA ISOMERASE 1, MITOCHONDRIAL"/>
    <property type="match status" value="1"/>
</dbReference>
<comment type="pathway">
    <text evidence="2">Lipid metabolism; fatty acid beta-oxidation.</text>
</comment>
<dbReference type="SUPFAM" id="SSF52096">
    <property type="entry name" value="ClpP/crotonase"/>
    <property type="match status" value="1"/>
</dbReference>
<dbReference type="Gene3D" id="3.90.226.10">
    <property type="entry name" value="2-enoyl-CoA Hydratase, Chain A, domain 1"/>
    <property type="match status" value="1"/>
</dbReference>
<evidence type="ECO:0000256" key="15">
    <source>
        <dbReference type="ARBA" id="ARBA00068317"/>
    </source>
</evidence>
<dbReference type="Proteomes" id="UP001168972">
    <property type="component" value="Unassembled WGS sequence"/>
</dbReference>
<comment type="subcellular location">
    <subcellularLocation>
        <location evidence="1">Mitochondrion matrix</location>
    </subcellularLocation>
</comment>
<evidence type="ECO:0000256" key="4">
    <source>
        <dbReference type="ARBA" id="ARBA00022832"/>
    </source>
</evidence>
<dbReference type="GO" id="GO:0005759">
    <property type="term" value="C:mitochondrial matrix"/>
    <property type="evidence" value="ECO:0007669"/>
    <property type="project" value="UniProtKB-SubCell"/>
</dbReference>
<evidence type="ECO:0000256" key="7">
    <source>
        <dbReference type="ARBA" id="ARBA00023098"/>
    </source>
</evidence>
<dbReference type="GO" id="GO:0004165">
    <property type="term" value="F:delta(3)-delta(2)-enoyl-CoA isomerase activity"/>
    <property type="evidence" value="ECO:0007669"/>
    <property type="project" value="UniProtKB-EC"/>
</dbReference>
<evidence type="ECO:0000256" key="6">
    <source>
        <dbReference type="ARBA" id="ARBA00022990"/>
    </source>
</evidence>
<protein>
    <recommendedName>
        <fullName evidence="15">Enoyl-CoA delta isomerase 1, mitochondrial</fullName>
    </recommendedName>
    <alternativeName>
        <fullName evidence="16">3,2-trans-enoyl-CoA isomerase</fullName>
    </alternativeName>
</protein>
<comment type="catalytic activity">
    <reaction evidence="10">
        <text>(3Z)-decenoyl-CoA = (2E)-decenoyl-CoA</text>
        <dbReference type="Rhea" id="RHEA:77195"/>
        <dbReference type="ChEBI" id="CHEBI:61406"/>
        <dbReference type="ChEBI" id="CHEBI:195601"/>
    </reaction>
    <physiologicalReaction direction="left-to-right" evidence="10">
        <dbReference type="Rhea" id="RHEA:77196"/>
    </physiologicalReaction>
</comment>
<comment type="caution">
    <text evidence="17">The sequence shown here is derived from an EMBL/GenBank/DDBJ whole genome shotgun (WGS) entry which is preliminary data.</text>
</comment>
<evidence type="ECO:0000256" key="13">
    <source>
        <dbReference type="ARBA" id="ARBA00052542"/>
    </source>
</evidence>
<evidence type="ECO:0000256" key="16">
    <source>
        <dbReference type="ARBA" id="ARBA00083575"/>
    </source>
</evidence>
<keyword evidence="5" id="KW-0809">Transit peptide</keyword>
<dbReference type="InterPro" id="IPR001753">
    <property type="entry name" value="Enoyl-CoA_hydra/iso"/>
</dbReference>
<accession>A0AA39FE63</accession>
<comment type="function">
    <text evidence="14">Key enzyme of fatty acid beta-oxidation. Able to isomerize both 3-cis (3Z) and 3-trans (3E) double bonds into the 2-trans (2E) form in a range of enoyl-CoA species, with a preference for (3Z)-enoyl-CoAs over (3E)-enoyl-CoAs. The catalytic efficiency of this enzyme is not affected by the fatty acyl chain length.</text>
</comment>
<keyword evidence="7" id="KW-0443">Lipid metabolism</keyword>
<keyword evidence="18" id="KW-1185">Reference proteome</keyword>
<evidence type="ECO:0000256" key="9">
    <source>
        <dbReference type="ARBA" id="ARBA00023235"/>
    </source>
</evidence>
<evidence type="ECO:0000256" key="14">
    <source>
        <dbReference type="ARBA" id="ARBA00056147"/>
    </source>
</evidence>
<keyword evidence="4" id="KW-0276">Fatty acid metabolism</keyword>
<dbReference type="FunFam" id="3.90.226.10:FF:000034">
    <property type="entry name" value="Enoyl-CoA delta isomerase 1"/>
    <property type="match status" value="1"/>
</dbReference>
<evidence type="ECO:0000256" key="2">
    <source>
        <dbReference type="ARBA" id="ARBA00005005"/>
    </source>
</evidence>
<comment type="catalytic activity">
    <reaction evidence="12">
        <text>(3Z)-dodecenoyl-CoA = (2E)-dodecenoyl-CoA</text>
        <dbReference type="Rhea" id="RHEA:23716"/>
        <dbReference type="ChEBI" id="CHEBI:57330"/>
        <dbReference type="ChEBI" id="CHEBI:58543"/>
        <dbReference type="EC" id="5.3.3.8"/>
    </reaction>
    <physiologicalReaction direction="left-to-right" evidence="12">
        <dbReference type="Rhea" id="RHEA:23717"/>
    </physiologicalReaction>
</comment>
<evidence type="ECO:0000313" key="18">
    <source>
        <dbReference type="Proteomes" id="UP001168972"/>
    </source>
</evidence>
<reference evidence="17" key="1">
    <citation type="journal article" date="2023" name="bioRxiv">
        <title>Scaffold-level genome assemblies of two parasitoid biocontrol wasps reveal the parthenogenesis mechanism and an associated novel virus.</title>
        <authorList>
            <person name="Inwood S."/>
            <person name="Skelly J."/>
            <person name="Guhlin J."/>
            <person name="Harrop T."/>
            <person name="Goldson S."/>
            <person name="Dearden P."/>
        </authorList>
    </citation>
    <scope>NUCLEOTIDE SEQUENCE</scope>
    <source>
        <strain evidence="17">Lincoln</strain>
        <tissue evidence="17">Whole body</tissue>
    </source>
</reference>
<name>A0AA39FE63_MICHY</name>
<keyword evidence="9" id="KW-0413">Isomerase</keyword>
<proteinExistence type="predicted"/>
<evidence type="ECO:0000256" key="5">
    <source>
        <dbReference type="ARBA" id="ARBA00022946"/>
    </source>
</evidence>
<evidence type="ECO:0000313" key="17">
    <source>
        <dbReference type="EMBL" id="KAK0167731.1"/>
    </source>
</evidence>
<evidence type="ECO:0000256" key="3">
    <source>
        <dbReference type="ARBA" id="ARBA00011233"/>
    </source>
</evidence>
<comment type="catalytic activity">
    <reaction evidence="13">
        <text>(3Z)-octenoyl-CoA = (2E)-octenoyl-CoA</text>
        <dbReference type="Rhea" id="RHEA:46044"/>
        <dbReference type="ChEBI" id="CHEBI:62242"/>
        <dbReference type="ChEBI" id="CHEBI:85640"/>
    </reaction>
    <physiologicalReaction direction="left-to-right" evidence="13">
        <dbReference type="Rhea" id="RHEA:46045"/>
    </physiologicalReaction>
</comment>
<organism evidence="17 18">
    <name type="scientific">Microctonus hyperodae</name>
    <name type="common">Parasitoid wasp</name>
    <dbReference type="NCBI Taxonomy" id="165561"/>
    <lineage>
        <taxon>Eukaryota</taxon>
        <taxon>Metazoa</taxon>
        <taxon>Ecdysozoa</taxon>
        <taxon>Arthropoda</taxon>
        <taxon>Hexapoda</taxon>
        <taxon>Insecta</taxon>
        <taxon>Pterygota</taxon>
        <taxon>Neoptera</taxon>
        <taxon>Endopterygota</taxon>
        <taxon>Hymenoptera</taxon>
        <taxon>Apocrita</taxon>
        <taxon>Ichneumonoidea</taxon>
        <taxon>Braconidae</taxon>
        <taxon>Euphorinae</taxon>
        <taxon>Microctonus</taxon>
    </lineage>
</organism>
<dbReference type="EMBL" id="JAQQBR010001831">
    <property type="protein sequence ID" value="KAK0167731.1"/>
    <property type="molecule type" value="Genomic_DNA"/>
</dbReference>
<dbReference type="PANTHER" id="PTHR11941">
    <property type="entry name" value="ENOYL-COA HYDRATASE-RELATED"/>
    <property type="match status" value="1"/>
</dbReference>
<evidence type="ECO:0000256" key="1">
    <source>
        <dbReference type="ARBA" id="ARBA00004305"/>
    </source>
</evidence>
<keyword evidence="8" id="KW-0496">Mitochondrion</keyword>
<dbReference type="Pfam" id="PF00378">
    <property type="entry name" value="ECH_1"/>
    <property type="match status" value="1"/>
</dbReference>
<evidence type="ECO:0000256" key="8">
    <source>
        <dbReference type="ARBA" id="ARBA00023128"/>
    </source>
</evidence>
<evidence type="ECO:0000256" key="10">
    <source>
        <dbReference type="ARBA" id="ARBA00050938"/>
    </source>
</evidence>
<reference evidence="17" key="2">
    <citation type="submission" date="2023-03" db="EMBL/GenBank/DDBJ databases">
        <authorList>
            <person name="Inwood S.N."/>
            <person name="Skelly J.G."/>
            <person name="Guhlin J."/>
            <person name="Harrop T.W.R."/>
            <person name="Goldson S.G."/>
            <person name="Dearden P.K."/>
        </authorList>
    </citation>
    <scope>NUCLEOTIDE SEQUENCE</scope>
    <source>
        <strain evidence="17">Lincoln</strain>
        <tissue evidence="17">Whole body</tissue>
    </source>
</reference>
<gene>
    <name evidence="17" type="ORF">PV327_001602</name>
</gene>
<dbReference type="AlphaFoldDB" id="A0AA39FE63"/>
<dbReference type="InterPro" id="IPR029045">
    <property type="entry name" value="ClpP/crotonase-like_dom_sf"/>
</dbReference>
<keyword evidence="6" id="KW-0007">Acetylation</keyword>